<feature type="region of interest" description="Disordered" evidence="1">
    <location>
        <begin position="1"/>
        <end position="28"/>
    </location>
</feature>
<organism evidence="2 3">
    <name type="scientific">Bathycoccus prasinos</name>
    <dbReference type="NCBI Taxonomy" id="41875"/>
    <lineage>
        <taxon>Eukaryota</taxon>
        <taxon>Viridiplantae</taxon>
        <taxon>Chlorophyta</taxon>
        <taxon>Mamiellophyceae</taxon>
        <taxon>Mamiellales</taxon>
        <taxon>Bathycoccaceae</taxon>
        <taxon>Bathycoccus</taxon>
    </lineage>
</organism>
<evidence type="ECO:0000256" key="1">
    <source>
        <dbReference type="SAM" id="MobiDB-lite"/>
    </source>
</evidence>
<proteinExistence type="predicted"/>
<feature type="region of interest" description="Disordered" evidence="1">
    <location>
        <begin position="48"/>
        <end position="101"/>
    </location>
</feature>
<feature type="compositionally biased region" description="Low complexity" evidence="1">
    <location>
        <begin position="407"/>
        <end position="417"/>
    </location>
</feature>
<accession>K8EYA8</accession>
<feature type="region of interest" description="Disordered" evidence="1">
    <location>
        <begin position="233"/>
        <end position="265"/>
    </location>
</feature>
<feature type="compositionally biased region" description="Basic residues" evidence="1">
    <location>
        <begin position="397"/>
        <end position="406"/>
    </location>
</feature>
<feature type="compositionally biased region" description="Acidic residues" evidence="1">
    <location>
        <begin position="7"/>
        <end position="18"/>
    </location>
</feature>
<feature type="region of interest" description="Disordered" evidence="1">
    <location>
        <begin position="439"/>
        <end position="468"/>
    </location>
</feature>
<dbReference type="EMBL" id="FO082278">
    <property type="protein sequence ID" value="CCO14253.1"/>
    <property type="molecule type" value="Genomic_DNA"/>
</dbReference>
<protein>
    <submittedName>
        <fullName evidence="2">Uncharacterized protein</fullName>
    </submittedName>
</protein>
<name>K8EYA8_9CHLO</name>
<dbReference type="GeneID" id="19018036"/>
<keyword evidence="3" id="KW-1185">Reference proteome</keyword>
<reference evidence="2 3" key="1">
    <citation type="submission" date="2011-10" db="EMBL/GenBank/DDBJ databases">
        <authorList>
            <person name="Genoscope - CEA"/>
        </authorList>
    </citation>
    <scope>NUCLEOTIDE SEQUENCE [LARGE SCALE GENOMIC DNA]</scope>
    <source>
        <strain evidence="2 3">RCC 1105</strain>
    </source>
</reference>
<feature type="region of interest" description="Disordered" evidence="1">
    <location>
        <begin position="396"/>
        <end position="417"/>
    </location>
</feature>
<evidence type="ECO:0000313" key="2">
    <source>
        <dbReference type="EMBL" id="CCO14253.1"/>
    </source>
</evidence>
<feature type="compositionally biased region" description="Basic and acidic residues" evidence="1">
    <location>
        <begin position="452"/>
        <end position="468"/>
    </location>
</feature>
<sequence>MKKEQSPDGEDDEENDESSEQRHLLPPGLETDCFDLVRAWQFRRQQIRRGKFDDEEEEEEGKEKDGGKEKRRIRDAKISSPSSPSSSSSKQCGGGKEEESPFQSFRLLYTERNFDRMFHLKTKFTNPNEQLQRLFDASLAIWDLANDRVFRKKEDKSPTSSSLTVGALYLLFMFYRRQPRRDVFFVSRGYRERAKVMEEDEELPKARVYVSLERMRELLGVLERLEEEVEHYKKKKKKKKKKKNNNKSSSNEKTEEEDEDGDEDDDVEAALETLAIIKEMFADNAFIVGCTRPLTQRERRDLVESTKVVVNNELLEAYKEVRDEMVSLENGGIPGVQTLLEQTETYGKALDAILVNKQRPVSSTYAAGYLDPAKKIGGAVDRFAKRLEGKLEEILKAKPKQKRARKTPTPTETSTKVVTTTAGGLTVVNTKKITVITSAKEAPISSKRKKERRDLESMPDYYEKDEGN</sequence>
<feature type="compositionally biased region" description="Basic residues" evidence="1">
    <location>
        <begin position="233"/>
        <end position="245"/>
    </location>
</feature>
<feature type="compositionally biased region" description="Acidic residues" evidence="1">
    <location>
        <begin position="254"/>
        <end position="265"/>
    </location>
</feature>
<dbReference type="Proteomes" id="UP000198341">
    <property type="component" value="Chromosome 1"/>
</dbReference>
<evidence type="ECO:0000313" key="3">
    <source>
        <dbReference type="Proteomes" id="UP000198341"/>
    </source>
</evidence>
<gene>
    <name evidence="2" type="ORF">Bathy01g03010</name>
</gene>
<dbReference type="RefSeq" id="XP_007515374.1">
    <property type="nucleotide sequence ID" value="XM_007515312.1"/>
</dbReference>
<dbReference type="KEGG" id="bpg:Bathy01g03010"/>
<dbReference type="AlphaFoldDB" id="K8EYA8"/>
<feature type="compositionally biased region" description="Low complexity" evidence="1">
    <location>
        <begin position="79"/>
        <end position="89"/>
    </location>
</feature>